<feature type="region of interest" description="Disordered" evidence="3">
    <location>
        <begin position="1"/>
        <end position="25"/>
    </location>
</feature>
<dbReference type="InterPro" id="IPR036423">
    <property type="entry name" value="SOD-like_Cu/Zn_dom_sf"/>
</dbReference>
<keyword evidence="2" id="KW-0560">Oxidoreductase</keyword>
<dbReference type="EC" id="1.15.1.1" evidence="2"/>
<evidence type="ECO:0000313" key="5">
    <source>
        <dbReference type="EMBL" id="TVV69996.1"/>
    </source>
</evidence>
<evidence type="ECO:0000256" key="2">
    <source>
        <dbReference type="RuleBase" id="RU000393"/>
    </source>
</evidence>
<proteinExistence type="inferred from homology"/>
<dbReference type="PANTHER" id="PTHR10003">
    <property type="entry name" value="SUPEROXIDE DISMUTASE CU-ZN -RELATED"/>
    <property type="match status" value="1"/>
</dbReference>
<dbReference type="GO" id="GO:0005507">
    <property type="term" value="F:copper ion binding"/>
    <property type="evidence" value="ECO:0007669"/>
    <property type="project" value="InterPro"/>
</dbReference>
<comment type="similarity">
    <text evidence="1 2">Belongs to the Cu-Zn superoxide dismutase family.</text>
</comment>
<accession>A0A558QS79</accession>
<keyword evidence="2" id="KW-0186">Copper</keyword>
<protein>
    <recommendedName>
        <fullName evidence="2">Superoxide dismutase [Cu-Zn]</fullName>
        <ecNumber evidence="2">1.15.1.1</ecNumber>
    </recommendedName>
</protein>
<dbReference type="Pfam" id="PF00080">
    <property type="entry name" value="Sod_Cu"/>
    <property type="match status" value="1"/>
</dbReference>
<dbReference type="Proteomes" id="UP000318681">
    <property type="component" value="Unassembled WGS sequence"/>
</dbReference>
<dbReference type="InterPro" id="IPR024134">
    <property type="entry name" value="SOD_Cu/Zn_/chaperone"/>
</dbReference>
<keyword evidence="2" id="KW-0862">Zinc</keyword>
<dbReference type="InterPro" id="IPR001424">
    <property type="entry name" value="SOD_Cu_Zn_dom"/>
</dbReference>
<dbReference type="InterPro" id="IPR018152">
    <property type="entry name" value="SOD_Cu/Zn_BS"/>
</dbReference>
<name>A0A558QS79_9SPHN</name>
<dbReference type="GO" id="GO:0004784">
    <property type="term" value="F:superoxide dismutase activity"/>
    <property type="evidence" value="ECO:0007669"/>
    <property type="project" value="UniProtKB-EC"/>
</dbReference>
<sequence length="163" mass="15759">MGTDAGENANAGPPPAPATATLTGPTGTVLGNATLTPVRNGIRLVVEGTGLTPGAHGVHIHAVGRCEAPDFTSAGPHWNPTGMKHGKDAPGGPHMGDVPNMMVGADGTGKLEATMPGTITGGASPLLDADGAAVVIHAAADDYKTDPSGNSGGRVACGAVTAG</sequence>
<dbReference type="CDD" id="cd00305">
    <property type="entry name" value="Cu-Zn_Superoxide_Dismutase"/>
    <property type="match status" value="1"/>
</dbReference>
<comment type="caution">
    <text evidence="5">The sequence shown here is derived from an EMBL/GenBank/DDBJ whole genome shotgun (WGS) entry which is preliminary data.</text>
</comment>
<evidence type="ECO:0000259" key="4">
    <source>
        <dbReference type="Pfam" id="PF00080"/>
    </source>
</evidence>
<feature type="compositionally biased region" description="Low complexity" evidence="3">
    <location>
        <begin position="1"/>
        <end position="11"/>
    </location>
</feature>
<comment type="function">
    <text evidence="2">Destroys radicals which are normally produced within the cells and which are toxic to biological systems.</text>
</comment>
<evidence type="ECO:0000313" key="6">
    <source>
        <dbReference type="Proteomes" id="UP000318681"/>
    </source>
</evidence>
<reference evidence="5 6" key="1">
    <citation type="submission" date="2019-07" db="EMBL/GenBank/DDBJ databases">
        <title>Sphingomonas solaris sp. nov., isolated from a solar panel from Boston, Massachusetts.</title>
        <authorList>
            <person name="Tanner K."/>
            <person name="Pascual J."/>
            <person name="Mancuso C."/>
            <person name="Pereto J."/>
            <person name="Khalil A."/>
            <person name="Vilanova C."/>
        </authorList>
    </citation>
    <scope>NUCLEOTIDE SEQUENCE [LARGE SCALE GENOMIC DNA]</scope>
    <source>
        <strain evidence="5 6">R4DWN</strain>
    </source>
</reference>
<keyword evidence="6" id="KW-1185">Reference proteome</keyword>
<gene>
    <name evidence="5" type="ORF">FOY91_20205</name>
</gene>
<dbReference type="PROSITE" id="PS00332">
    <property type="entry name" value="SOD_CU_ZN_2"/>
    <property type="match status" value="1"/>
</dbReference>
<evidence type="ECO:0000256" key="1">
    <source>
        <dbReference type="ARBA" id="ARBA00010457"/>
    </source>
</evidence>
<keyword evidence="2" id="KW-0479">Metal-binding</keyword>
<dbReference type="SUPFAM" id="SSF49329">
    <property type="entry name" value="Cu,Zn superoxide dismutase-like"/>
    <property type="match status" value="1"/>
</dbReference>
<dbReference type="OrthoDB" id="5431326at2"/>
<feature type="domain" description="Superoxide dismutase copper/zinc binding" evidence="4">
    <location>
        <begin position="30"/>
        <end position="159"/>
    </location>
</feature>
<dbReference type="AlphaFoldDB" id="A0A558QS79"/>
<comment type="catalytic activity">
    <reaction evidence="2">
        <text>2 superoxide + 2 H(+) = H2O2 + O2</text>
        <dbReference type="Rhea" id="RHEA:20696"/>
        <dbReference type="ChEBI" id="CHEBI:15378"/>
        <dbReference type="ChEBI" id="CHEBI:15379"/>
        <dbReference type="ChEBI" id="CHEBI:16240"/>
        <dbReference type="ChEBI" id="CHEBI:18421"/>
        <dbReference type="EC" id="1.15.1.1"/>
    </reaction>
</comment>
<comment type="cofactor">
    <cofactor evidence="2">
        <name>Zn(2+)</name>
        <dbReference type="ChEBI" id="CHEBI:29105"/>
    </cofactor>
    <text evidence="2">Binds 1 zinc ion per subunit.</text>
</comment>
<evidence type="ECO:0000256" key="3">
    <source>
        <dbReference type="SAM" id="MobiDB-lite"/>
    </source>
</evidence>
<dbReference type="EMBL" id="VNIM01000152">
    <property type="protein sequence ID" value="TVV69996.1"/>
    <property type="molecule type" value="Genomic_DNA"/>
</dbReference>
<comment type="cofactor">
    <cofactor evidence="2">
        <name>Cu cation</name>
        <dbReference type="ChEBI" id="CHEBI:23378"/>
    </cofactor>
    <text evidence="2">Binds 1 copper ion per subunit.</text>
</comment>
<organism evidence="5 6">
    <name type="scientific">Alterirhizorhabdus solaris</name>
    <dbReference type="NCBI Taxonomy" id="2529389"/>
    <lineage>
        <taxon>Bacteria</taxon>
        <taxon>Pseudomonadati</taxon>
        <taxon>Pseudomonadota</taxon>
        <taxon>Alphaproteobacteria</taxon>
        <taxon>Sphingomonadales</taxon>
        <taxon>Rhizorhabdaceae</taxon>
        <taxon>Alterirhizorhabdus</taxon>
    </lineage>
</organism>
<dbReference type="Gene3D" id="2.60.40.200">
    <property type="entry name" value="Superoxide dismutase, copper/zinc binding domain"/>
    <property type="match status" value="1"/>
</dbReference>